<evidence type="ECO:0000259" key="3">
    <source>
        <dbReference type="Pfam" id="PF19282"/>
    </source>
</evidence>
<feature type="domain" description="Exportin-T C-terminal" evidence="3">
    <location>
        <begin position="63"/>
        <end position="346"/>
    </location>
</feature>
<dbReference type="PANTHER" id="PTHR15952:SF11">
    <property type="entry name" value="EXPORTIN-T"/>
    <property type="match status" value="1"/>
</dbReference>
<keyword evidence="1" id="KW-0694">RNA-binding</keyword>
<evidence type="ECO:0000256" key="1">
    <source>
        <dbReference type="RuleBase" id="RU366037"/>
    </source>
</evidence>
<dbReference type="Pfam" id="PF19282">
    <property type="entry name" value="Exportin-T"/>
    <property type="match status" value="1"/>
</dbReference>
<dbReference type="AlphaFoldDB" id="X6MEP2"/>
<evidence type="ECO:0000256" key="2">
    <source>
        <dbReference type="SAM" id="Phobius"/>
    </source>
</evidence>
<comment type="caution">
    <text evidence="4">The sequence shown here is derived from an EMBL/GenBank/DDBJ whole genome shotgun (WGS) entry which is preliminary data.</text>
</comment>
<dbReference type="GO" id="GO:0005737">
    <property type="term" value="C:cytoplasm"/>
    <property type="evidence" value="ECO:0007669"/>
    <property type="project" value="UniProtKB-SubCell"/>
</dbReference>
<dbReference type="InterPro" id="IPR011989">
    <property type="entry name" value="ARM-like"/>
</dbReference>
<keyword evidence="2" id="KW-0472">Membrane</keyword>
<dbReference type="Proteomes" id="UP000023152">
    <property type="component" value="Unassembled WGS sequence"/>
</dbReference>
<dbReference type="PANTHER" id="PTHR15952">
    <property type="entry name" value="EXPORTIN-T/LOS1"/>
    <property type="match status" value="1"/>
</dbReference>
<proteinExistence type="inferred from homology"/>
<reference evidence="4 5" key="1">
    <citation type="journal article" date="2013" name="Curr. Biol.">
        <title>The Genome of the Foraminiferan Reticulomyxa filosa.</title>
        <authorList>
            <person name="Glockner G."/>
            <person name="Hulsmann N."/>
            <person name="Schleicher M."/>
            <person name="Noegel A.A."/>
            <person name="Eichinger L."/>
            <person name="Gallinger C."/>
            <person name="Pawlowski J."/>
            <person name="Sierra R."/>
            <person name="Euteneuer U."/>
            <person name="Pillet L."/>
            <person name="Moustafa A."/>
            <person name="Platzer M."/>
            <person name="Groth M."/>
            <person name="Szafranski K."/>
            <person name="Schliwa M."/>
        </authorList>
    </citation>
    <scope>NUCLEOTIDE SEQUENCE [LARGE SCALE GENOMIC DNA]</scope>
</reference>
<evidence type="ECO:0000313" key="5">
    <source>
        <dbReference type="Proteomes" id="UP000023152"/>
    </source>
</evidence>
<feature type="transmembrane region" description="Helical" evidence="2">
    <location>
        <begin position="345"/>
        <end position="365"/>
    </location>
</feature>
<protein>
    <recommendedName>
        <fullName evidence="1">Exportin-T</fullName>
    </recommendedName>
    <alternativeName>
        <fullName evidence="1">Exportin(tRNA)</fullName>
    </alternativeName>
    <alternativeName>
        <fullName evidence="1">tRNA exportin</fullName>
    </alternativeName>
</protein>
<keyword evidence="1" id="KW-0820">tRNA-binding</keyword>
<dbReference type="EMBL" id="ASPP01021678">
    <property type="protein sequence ID" value="ETO12146.1"/>
    <property type="molecule type" value="Genomic_DNA"/>
</dbReference>
<dbReference type="Gene3D" id="1.25.10.10">
    <property type="entry name" value="Leucine-rich Repeat Variant"/>
    <property type="match status" value="1"/>
</dbReference>
<dbReference type="GO" id="GO:0000049">
    <property type="term" value="F:tRNA binding"/>
    <property type="evidence" value="ECO:0007669"/>
    <property type="project" value="UniProtKB-UniRule"/>
</dbReference>
<keyword evidence="1" id="KW-0813">Transport</keyword>
<gene>
    <name evidence="4" type="ORF">RFI_25232</name>
</gene>
<keyword evidence="1" id="KW-0963">Cytoplasm</keyword>
<keyword evidence="1" id="KW-0539">Nucleus</keyword>
<keyword evidence="2" id="KW-0812">Transmembrane</keyword>
<dbReference type="InterPro" id="IPR040017">
    <property type="entry name" value="XPOT"/>
</dbReference>
<organism evidence="4 5">
    <name type="scientific">Reticulomyxa filosa</name>
    <dbReference type="NCBI Taxonomy" id="46433"/>
    <lineage>
        <taxon>Eukaryota</taxon>
        <taxon>Sar</taxon>
        <taxon>Rhizaria</taxon>
        <taxon>Retaria</taxon>
        <taxon>Foraminifera</taxon>
        <taxon>Monothalamids</taxon>
        <taxon>Reticulomyxidae</taxon>
        <taxon>Reticulomyxa</taxon>
    </lineage>
</organism>
<sequence length="375" mass="42606">MGLAEQQIKETAGLFLNNMKSCIDGQNEWERVNPALTGRVMSECISCLSSLFKSCKVKMSPLLSILFTATEMVLRAYSCLPNDEILRKESICFFHQSQSLLKEGIFFQIFIKSSNETNIVSTLQIFSQIVGNVGNHKDVIDILDVILVPLLDTINQSILARFEHVTSEEVSQSQDFHLKVDILRHFYLFLGKILELQCFVILMSSRNASMFQRVVGQLLRDCVPSQHNDLSLNKQCFLVFKEMVSKFKKSNPQLENIFLTHLIKATFDFVLSPQYKPKDAAWDRTLGKAILALYNTLFNELGTSKAGNAIGKYLISELNAPTQAVQQFCHLIPDYPQSENQLKQFMLVCYILYFLFVGFISALVLRGVQLLTLLD</sequence>
<comment type="similarity">
    <text evidence="1">Belongs to the exportin family.</text>
</comment>
<dbReference type="GO" id="GO:0031267">
    <property type="term" value="F:small GTPase binding"/>
    <property type="evidence" value="ECO:0007669"/>
    <property type="project" value="InterPro"/>
</dbReference>
<dbReference type="GO" id="GO:0016363">
    <property type="term" value="C:nuclear matrix"/>
    <property type="evidence" value="ECO:0007669"/>
    <property type="project" value="TreeGrafter"/>
</dbReference>
<name>X6MEP2_RETFI</name>
<evidence type="ECO:0000313" key="4">
    <source>
        <dbReference type="EMBL" id="ETO12146.1"/>
    </source>
</evidence>
<accession>X6MEP2</accession>
<keyword evidence="5" id="KW-1185">Reference proteome</keyword>
<keyword evidence="2" id="KW-1133">Transmembrane helix</keyword>
<dbReference type="GO" id="GO:0005643">
    <property type="term" value="C:nuclear pore"/>
    <property type="evidence" value="ECO:0007669"/>
    <property type="project" value="TreeGrafter"/>
</dbReference>
<dbReference type="GO" id="GO:0071528">
    <property type="term" value="P:tRNA re-export from nucleus"/>
    <property type="evidence" value="ECO:0007669"/>
    <property type="project" value="UniProtKB-UniRule"/>
</dbReference>
<comment type="function">
    <text evidence="1">tRNA nucleus export receptor which facilitates tRNA translocation across the nuclear pore complex.</text>
</comment>
<comment type="subcellular location">
    <subcellularLocation>
        <location evidence="1">Nucleus</location>
    </subcellularLocation>
    <subcellularLocation>
        <location evidence="1">Cytoplasm</location>
    </subcellularLocation>
    <text evidence="1">Shuttles between the nucleus and the cytoplasm.</text>
</comment>
<dbReference type="InterPro" id="IPR045546">
    <property type="entry name" value="Exportin-T_C"/>
</dbReference>